<dbReference type="Proteomes" id="UP000245469">
    <property type="component" value="Unassembled WGS sequence"/>
</dbReference>
<sequence length="46" mass="4997">MSTSDEVRLVSEGVVDGVELFTWYDGEGRVIAEHAPLDPTLKNCGC</sequence>
<proteinExistence type="predicted"/>
<accession>A0A316A8Q9</accession>
<evidence type="ECO:0000313" key="1">
    <source>
        <dbReference type="EMBL" id="PWJ53829.1"/>
    </source>
</evidence>
<dbReference type="RefSeq" id="WP_170131421.1">
    <property type="nucleotide sequence ID" value="NZ_QGDQ01000010.1"/>
</dbReference>
<evidence type="ECO:0000313" key="2">
    <source>
        <dbReference type="Proteomes" id="UP000245469"/>
    </source>
</evidence>
<dbReference type="AlphaFoldDB" id="A0A316A8Q9"/>
<dbReference type="EMBL" id="QGDQ01000010">
    <property type="protein sequence ID" value="PWJ53829.1"/>
    <property type="molecule type" value="Genomic_DNA"/>
</dbReference>
<name>A0A316A8Q9_9ACTN</name>
<gene>
    <name evidence="1" type="ORF">BXY45_11072</name>
</gene>
<reference evidence="1 2" key="1">
    <citation type="submission" date="2018-03" db="EMBL/GenBank/DDBJ databases">
        <title>Genomic Encyclopedia of Archaeal and Bacterial Type Strains, Phase II (KMG-II): from individual species to whole genera.</title>
        <authorList>
            <person name="Goeker M."/>
        </authorList>
    </citation>
    <scope>NUCLEOTIDE SEQUENCE [LARGE SCALE GENOMIC DNA]</scope>
    <source>
        <strain evidence="1 2">DSM 44889</strain>
    </source>
</reference>
<organism evidence="1 2">
    <name type="scientific">Quadrisphaera granulorum</name>
    <dbReference type="NCBI Taxonomy" id="317664"/>
    <lineage>
        <taxon>Bacteria</taxon>
        <taxon>Bacillati</taxon>
        <taxon>Actinomycetota</taxon>
        <taxon>Actinomycetes</taxon>
        <taxon>Kineosporiales</taxon>
        <taxon>Kineosporiaceae</taxon>
        <taxon>Quadrisphaera</taxon>
    </lineage>
</organism>
<keyword evidence="2" id="KW-1185">Reference proteome</keyword>
<protein>
    <submittedName>
        <fullName evidence="1">YD repeat-containing protein</fullName>
    </submittedName>
</protein>
<comment type="caution">
    <text evidence="1">The sequence shown here is derived from an EMBL/GenBank/DDBJ whole genome shotgun (WGS) entry which is preliminary data.</text>
</comment>